<protein>
    <submittedName>
        <fullName evidence="2">Uncharacterized protein</fullName>
    </submittedName>
</protein>
<feature type="region of interest" description="Disordered" evidence="1">
    <location>
        <begin position="1"/>
        <end position="21"/>
    </location>
</feature>
<proteinExistence type="predicted"/>
<dbReference type="AlphaFoldDB" id="A0A2I0WFL5"/>
<dbReference type="EMBL" id="KZ502674">
    <property type="protein sequence ID" value="PKU74450.1"/>
    <property type="molecule type" value="Genomic_DNA"/>
</dbReference>
<organism evidence="2 3">
    <name type="scientific">Dendrobium catenatum</name>
    <dbReference type="NCBI Taxonomy" id="906689"/>
    <lineage>
        <taxon>Eukaryota</taxon>
        <taxon>Viridiplantae</taxon>
        <taxon>Streptophyta</taxon>
        <taxon>Embryophyta</taxon>
        <taxon>Tracheophyta</taxon>
        <taxon>Spermatophyta</taxon>
        <taxon>Magnoliopsida</taxon>
        <taxon>Liliopsida</taxon>
        <taxon>Asparagales</taxon>
        <taxon>Orchidaceae</taxon>
        <taxon>Epidendroideae</taxon>
        <taxon>Malaxideae</taxon>
        <taxon>Dendrobiinae</taxon>
        <taxon>Dendrobium</taxon>
    </lineage>
</organism>
<feature type="compositionally biased region" description="Basic and acidic residues" evidence="1">
    <location>
        <begin position="1"/>
        <end position="10"/>
    </location>
</feature>
<feature type="region of interest" description="Disordered" evidence="1">
    <location>
        <begin position="50"/>
        <end position="71"/>
    </location>
</feature>
<dbReference type="Proteomes" id="UP000233837">
    <property type="component" value="Unassembled WGS sequence"/>
</dbReference>
<reference evidence="2 3" key="2">
    <citation type="journal article" date="2017" name="Nature">
        <title>The Apostasia genome and the evolution of orchids.</title>
        <authorList>
            <person name="Zhang G.Q."/>
            <person name="Liu K.W."/>
            <person name="Li Z."/>
            <person name="Lohaus R."/>
            <person name="Hsiao Y.Y."/>
            <person name="Niu S.C."/>
            <person name="Wang J.Y."/>
            <person name="Lin Y.C."/>
            <person name="Xu Q."/>
            <person name="Chen L.J."/>
            <person name="Yoshida K."/>
            <person name="Fujiwara S."/>
            <person name="Wang Z.W."/>
            <person name="Zhang Y.Q."/>
            <person name="Mitsuda N."/>
            <person name="Wang M."/>
            <person name="Liu G.H."/>
            <person name="Pecoraro L."/>
            <person name="Huang H.X."/>
            <person name="Xiao X.J."/>
            <person name="Lin M."/>
            <person name="Wu X.Y."/>
            <person name="Wu W.L."/>
            <person name="Chen Y.Y."/>
            <person name="Chang S.B."/>
            <person name="Sakamoto S."/>
            <person name="Ohme-Takagi M."/>
            <person name="Yagi M."/>
            <person name="Zeng S.J."/>
            <person name="Shen C.Y."/>
            <person name="Yeh C.M."/>
            <person name="Luo Y.B."/>
            <person name="Tsai W.C."/>
            <person name="Van de Peer Y."/>
            <person name="Liu Z.J."/>
        </authorList>
    </citation>
    <scope>NUCLEOTIDE SEQUENCE [LARGE SCALE GENOMIC DNA]</scope>
    <source>
        <tissue evidence="2">The whole plant</tissue>
    </source>
</reference>
<evidence type="ECO:0000256" key="1">
    <source>
        <dbReference type="SAM" id="MobiDB-lite"/>
    </source>
</evidence>
<evidence type="ECO:0000313" key="2">
    <source>
        <dbReference type="EMBL" id="PKU74450.1"/>
    </source>
</evidence>
<reference evidence="2 3" key="1">
    <citation type="journal article" date="2016" name="Sci. Rep.">
        <title>The Dendrobium catenatum Lindl. genome sequence provides insights into polysaccharide synthase, floral development and adaptive evolution.</title>
        <authorList>
            <person name="Zhang G.Q."/>
            <person name="Xu Q."/>
            <person name="Bian C."/>
            <person name="Tsai W.C."/>
            <person name="Yeh C.M."/>
            <person name="Liu K.W."/>
            <person name="Yoshida K."/>
            <person name="Zhang L.S."/>
            <person name="Chang S.B."/>
            <person name="Chen F."/>
            <person name="Shi Y."/>
            <person name="Su Y.Y."/>
            <person name="Zhang Y.Q."/>
            <person name="Chen L.J."/>
            <person name="Yin Y."/>
            <person name="Lin M."/>
            <person name="Huang H."/>
            <person name="Deng H."/>
            <person name="Wang Z.W."/>
            <person name="Zhu S.L."/>
            <person name="Zhao X."/>
            <person name="Deng C."/>
            <person name="Niu S.C."/>
            <person name="Huang J."/>
            <person name="Wang M."/>
            <person name="Liu G.H."/>
            <person name="Yang H.J."/>
            <person name="Xiao X.J."/>
            <person name="Hsiao Y.Y."/>
            <person name="Wu W.L."/>
            <person name="Chen Y.Y."/>
            <person name="Mitsuda N."/>
            <person name="Ohme-Takagi M."/>
            <person name="Luo Y.B."/>
            <person name="Van de Peer Y."/>
            <person name="Liu Z.J."/>
        </authorList>
    </citation>
    <scope>NUCLEOTIDE SEQUENCE [LARGE SCALE GENOMIC DNA]</scope>
    <source>
        <tissue evidence="2">The whole plant</tissue>
    </source>
</reference>
<evidence type="ECO:0000313" key="3">
    <source>
        <dbReference type="Proteomes" id="UP000233837"/>
    </source>
</evidence>
<accession>A0A2I0WFL5</accession>
<feature type="compositionally biased region" description="Low complexity" evidence="1">
    <location>
        <begin position="50"/>
        <end position="66"/>
    </location>
</feature>
<keyword evidence="3" id="KW-1185">Reference proteome</keyword>
<name>A0A2I0WFL5_9ASPA</name>
<sequence>MKDITTREATPKNLVGGKVAGGEGGSGWLTRLHLWLENRRSKMLARIGTTRSKYSSTVVSSSNPTSKHGDRRMLMLSSALNTRSHSSSGSAIQH</sequence>
<gene>
    <name evidence="2" type="ORF">MA16_Dca003653</name>
</gene>